<name>Q0VNX4_ALCBS</name>
<dbReference type="STRING" id="393595.ABO_1676"/>
<dbReference type="GO" id="GO:0015097">
    <property type="term" value="F:mercury ion transmembrane transporter activity"/>
    <property type="evidence" value="ECO:0007669"/>
    <property type="project" value="InterPro"/>
</dbReference>
<protein>
    <recommendedName>
        <fullName evidence="4">MerC domain-containing protein</fullName>
    </recommendedName>
</protein>
<dbReference type="EMBL" id="AM286690">
    <property type="protein sequence ID" value="CAL17124.1"/>
    <property type="molecule type" value="Genomic_DNA"/>
</dbReference>
<dbReference type="RefSeq" id="WP_011588957.1">
    <property type="nucleotide sequence ID" value="NC_008260.1"/>
</dbReference>
<organism evidence="2 3">
    <name type="scientific">Alcanivorax borkumensis (strain ATCC 700651 / DSM 11573 / NCIMB 13689 / SK2)</name>
    <dbReference type="NCBI Taxonomy" id="393595"/>
    <lineage>
        <taxon>Bacteria</taxon>
        <taxon>Pseudomonadati</taxon>
        <taxon>Pseudomonadota</taxon>
        <taxon>Gammaproteobacteria</taxon>
        <taxon>Oceanospirillales</taxon>
        <taxon>Alcanivoracaceae</taxon>
        <taxon>Alcanivorax</taxon>
    </lineage>
</organism>
<evidence type="ECO:0000313" key="3">
    <source>
        <dbReference type="Proteomes" id="UP000008871"/>
    </source>
</evidence>
<feature type="transmembrane region" description="Helical" evidence="1">
    <location>
        <begin position="101"/>
        <end position="118"/>
    </location>
</feature>
<accession>Q0VNX4</accession>
<keyword evidence="1" id="KW-1133">Transmembrane helix</keyword>
<evidence type="ECO:0008006" key="4">
    <source>
        <dbReference type="Google" id="ProtNLM"/>
    </source>
</evidence>
<keyword evidence="1" id="KW-0472">Membrane</keyword>
<dbReference type="KEGG" id="abo:ABO_1676"/>
<feature type="transmembrane region" description="Helical" evidence="1">
    <location>
        <begin position="12"/>
        <end position="37"/>
    </location>
</feature>
<dbReference type="HOGENOM" id="CLU_135628_2_0_6"/>
<sequence length="134" mass="14466">MQRFRLDVMAIGLSSLCMIHCVASVAGLFAIGLLSAFGSVDEIFHLVMLAIIVPVSLLAIGVGYRRHRRLSVLVPGVLALAGLCLLTVFEHAMHGTFWEPLLTVLIGLCLVGTHVGNIRGCNDCEINHEKPYAT</sequence>
<dbReference type="Proteomes" id="UP000008871">
    <property type="component" value="Chromosome"/>
</dbReference>
<feature type="transmembrane region" description="Helical" evidence="1">
    <location>
        <begin position="43"/>
        <end position="63"/>
    </location>
</feature>
<reference evidence="2 3" key="1">
    <citation type="journal article" date="2006" name="Nat. Biotechnol.">
        <title>Genome sequence of the ubiquitous hydrocarbon-degrading marine bacterium Alcanivorax borkumensis.</title>
        <authorList>
            <person name="Schneiker S."/>
            <person name="Martins dos Santos V.A.P."/>
            <person name="Bartels D."/>
            <person name="Bekel T."/>
            <person name="Brecht M."/>
            <person name="Buhrmester J."/>
            <person name="Chernikova T.N."/>
            <person name="Denaro R."/>
            <person name="Ferrer M."/>
            <person name="Gertler C."/>
            <person name="Goesmann A."/>
            <person name="Golyshina O.V."/>
            <person name="Kaminski F."/>
            <person name="Khachane A.N."/>
            <person name="Lang S."/>
            <person name="Linke B."/>
            <person name="McHardy A.C."/>
            <person name="Meyer F."/>
            <person name="Nechitaylo T."/>
            <person name="Puehler A."/>
            <person name="Regenhardt D."/>
            <person name="Rupp O."/>
            <person name="Sabirova J.S."/>
            <person name="Selbitschka W."/>
            <person name="Yakimov M.M."/>
            <person name="Timmis K.N."/>
            <person name="Vorhoelter F.-J."/>
            <person name="Weidner S."/>
            <person name="Kaiser O."/>
            <person name="Golyshin P.N."/>
        </authorList>
    </citation>
    <scope>NUCLEOTIDE SEQUENCE [LARGE SCALE GENOMIC DNA]</scope>
    <source>
        <strain evidence="3">ATCC 700651 / DSM 11573 / NCIMB 13689 / SK2</strain>
    </source>
</reference>
<keyword evidence="3" id="KW-1185">Reference proteome</keyword>
<evidence type="ECO:0000256" key="1">
    <source>
        <dbReference type="SAM" id="Phobius"/>
    </source>
</evidence>
<gene>
    <name evidence="2" type="ordered locus">ABO_1676</name>
</gene>
<dbReference type="Pfam" id="PF03203">
    <property type="entry name" value="MerC"/>
    <property type="match status" value="1"/>
</dbReference>
<dbReference type="InterPro" id="IPR004891">
    <property type="entry name" value="Mercury-R_MerC"/>
</dbReference>
<dbReference type="AlphaFoldDB" id="Q0VNX4"/>
<keyword evidence="1" id="KW-0812">Transmembrane</keyword>
<proteinExistence type="predicted"/>
<feature type="transmembrane region" description="Helical" evidence="1">
    <location>
        <begin position="70"/>
        <end position="89"/>
    </location>
</feature>
<evidence type="ECO:0000313" key="2">
    <source>
        <dbReference type="EMBL" id="CAL17124.1"/>
    </source>
</evidence>
<dbReference type="GO" id="GO:0016020">
    <property type="term" value="C:membrane"/>
    <property type="evidence" value="ECO:0007669"/>
    <property type="project" value="InterPro"/>
</dbReference>
<dbReference type="OrthoDB" id="6078385at2"/>